<dbReference type="Proteomes" id="UP000244893">
    <property type="component" value="Unassembled WGS sequence"/>
</dbReference>
<dbReference type="SMART" id="SM00829">
    <property type="entry name" value="PKS_ER"/>
    <property type="match status" value="1"/>
</dbReference>
<evidence type="ECO:0000256" key="4">
    <source>
        <dbReference type="ARBA" id="ARBA00022833"/>
    </source>
</evidence>
<comment type="caution">
    <text evidence="8">The sequence shown here is derived from an EMBL/GenBank/DDBJ whole genome shotgun (WGS) entry which is preliminary data.</text>
</comment>
<dbReference type="InterPro" id="IPR011032">
    <property type="entry name" value="GroES-like_sf"/>
</dbReference>
<name>A0A2V1HW17_9MICO</name>
<evidence type="ECO:0000256" key="1">
    <source>
        <dbReference type="ARBA" id="ARBA00001947"/>
    </source>
</evidence>
<dbReference type="PANTHER" id="PTHR43350:SF21">
    <property type="entry name" value="S-NITROSOMYCOTHIOL REDUCTASE MSCR"/>
    <property type="match status" value="1"/>
</dbReference>
<accession>A0A2V1HW17</accession>
<dbReference type="InterPro" id="IPR036291">
    <property type="entry name" value="NAD(P)-bd_dom_sf"/>
</dbReference>
<dbReference type="AlphaFoldDB" id="A0A2V1HW17"/>
<evidence type="ECO:0000313" key="8">
    <source>
        <dbReference type="EMBL" id="PVZ95270.1"/>
    </source>
</evidence>
<keyword evidence="9" id="KW-1185">Reference proteome</keyword>
<dbReference type="GO" id="GO:0008270">
    <property type="term" value="F:zinc ion binding"/>
    <property type="evidence" value="ECO:0007669"/>
    <property type="project" value="InterPro"/>
</dbReference>
<dbReference type="GO" id="GO:0016491">
    <property type="term" value="F:oxidoreductase activity"/>
    <property type="evidence" value="ECO:0007669"/>
    <property type="project" value="UniProtKB-KW"/>
</dbReference>
<organism evidence="8 9">
    <name type="scientific">Amnibacterium flavum</name>
    <dbReference type="NCBI Taxonomy" id="2173173"/>
    <lineage>
        <taxon>Bacteria</taxon>
        <taxon>Bacillati</taxon>
        <taxon>Actinomycetota</taxon>
        <taxon>Actinomycetes</taxon>
        <taxon>Micrococcales</taxon>
        <taxon>Microbacteriaceae</taxon>
        <taxon>Amnibacterium</taxon>
    </lineage>
</organism>
<dbReference type="Pfam" id="PF00107">
    <property type="entry name" value="ADH_zinc_N"/>
    <property type="match status" value="1"/>
</dbReference>
<keyword evidence="3 6" id="KW-0479">Metal-binding</keyword>
<protein>
    <submittedName>
        <fullName evidence="8">Alcohol dehydrogenase</fullName>
    </submittedName>
</protein>
<comment type="cofactor">
    <cofactor evidence="1 6">
        <name>Zn(2+)</name>
        <dbReference type="ChEBI" id="CHEBI:29105"/>
    </cofactor>
</comment>
<dbReference type="Pfam" id="PF08240">
    <property type="entry name" value="ADH_N"/>
    <property type="match status" value="1"/>
</dbReference>
<evidence type="ECO:0000259" key="7">
    <source>
        <dbReference type="SMART" id="SM00829"/>
    </source>
</evidence>
<evidence type="ECO:0000256" key="3">
    <source>
        <dbReference type="ARBA" id="ARBA00022723"/>
    </source>
</evidence>
<sequence>MLITGAVLETSGAPAPYRSSRPLTVCQVHLDAPGPHEVMIRIEAAGICHSDLSVVNGDRPRPLPMLLGHEAAGVVEEVGEGVTDLRPGDAVVASFLPRCGECAECRTDGRVPCSRGSASNAAGELLGGGRRLRREQAEIAHHLGVSGFATHAVLHRSSLVPVGDGVPHDVAALMGCAVLTGGGAVVNAARPKAGSRLVVVGLGGVGMAALLVALAHDDVEVIGVDANPAKLRIAADLGAHAVHTPDDASAAGITGDAVVEAAGSARAFETAVALTGPGGTTVTVGLPRADARASIAPLDLVAGARSIVGSYLGSAVPARDIPRFVEMWRVGRLPVERLISGRVPLSRVNEGMDDLTAGTALRQIITPHT</sequence>
<dbReference type="InterPro" id="IPR002328">
    <property type="entry name" value="ADH_Zn_CS"/>
</dbReference>
<evidence type="ECO:0000313" key="9">
    <source>
        <dbReference type="Proteomes" id="UP000244893"/>
    </source>
</evidence>
<dbReference type="RefSeq" id="WP_116755007.1">
    <property type="nucleotide sequence ID" value="NZ_JBHUEX010000001.1"/>
</dbReference>
<gene>
    <name evidence="8" type="ORF">DDQ50_01725</name>
</gene>
<evidence type="ECO:0000256" key="2">
    <source>
        <dbReference type="ARBA" id="ARBA00008072"/>
    </source>
</evidence>
<evidence type="ECO:0000256" key="5">
    <source>
        <dbReference type="ARBA" id="ARBA00023002"/>
    </source>
</evidence>
<comment type="similarity">
    <text evidence="2 6">Belongs to the zinc-containing alcohol dehydrogenase family.</text>
</comment>
<dbReference type="PANTHER" id="PTHR43350">
    <property type="entry name" value="NAD-DEPENDENT ALCOHOL DEHYDROGENASE"/>
    <property type="match status" value="1"/>
</dbReference>
<dbReference type="InterPro" id="IPR013149">
    <property type="entry name" value="ADH-like_C"/>
</dbReference>
<dbReference type="SUPFAM" id="SSF51735">
    <property type="entry name" value="NAD(P)-binding Rossmann-fold domains"/>
    <property type="match status" value="1"/>
</dbReference>
<keyword evidence="5" id="KW-0560">Oxidoreductase</keyword>
<dbReference type="Gene3D" id="3.40.50.720">
    <property type="entry name" value="NAD(P)-binding Rossmann-like Domain"/>
    <property type="match status" value="1"/>
</dbReference>
<evidence type="ECO:0000256" key="6">
    <source>
        <dbReference type="RuleBase" id="RU361277"/>
    </source>
</evidence>
<dbReference type="InterPro" id="IPR020843">
    <property type="entry name" value="ER"/>
</dbReference>
<dbReference type="EMBL" id="QEOP01000001">
    <property type="protein sequence ID" value="PVZ95270.1"/>
    <property type="molecule type" value="Genomic_DNA"/>
</dbReference>
<proteinExistence type="inferred from homology"/>
<reference evidence="8 9" key="1">
    <citation type="submission" date="2018-05" db="EMBL/GenBank/DDBJ databases">
        <title>Amnibacterium sp. M8JJ-5, whole genome shotgun sequence.</title>
        <authorList>
            <person name="Tuo L."/>
        </authorList>
    </citation>
    <scope>NUCLEOTIDE SEQUENCE [LARGE SCALE GENOMIC DNA]</scope>
    <source>
        <strain evidence="8 9">M8JJ-5</strain>
    </source>
</reference>
<dbReference type="OrthoDB" id="334894at2"/>
<dbReference type="SUPFAM" id="SSF50129">
    <property type="entry name" value="GroES-like"/>
    <property type="match status" value="2"/>
</dbReference>
<dbReference type="Gene3D" id="3.90.180.10">
    <property type="entry name" value="Medium-chain alcohol dehydrogenases, catalytic domain"/>
    <property type="match status" value="1"/>
</dbReference>
<dbReference type="PROSITE" id="PS00059">
    <property type="entry name" value="ADH_ZINC"/>
    <property type="match status" value="1"/>
</dbReference>
<keyword evidence="4 6" id="KW-0862">Zinc</keyword>
<feature type="domain" description="Enoyl reductase (ER)" evidence="7">
    <location>
        <begin position="18"/>
        <end position="365"/>
    </location>
</feature>
<dbReference type="InterPro" id="IPR013154">
    <property type="entry name" value="ADH-like_N"/>
</dbReference>